<dbReference type="Pfam" id="PF07733">
    <property type="entry name" value="DNA_pol3_alpha"/>
    <property type="match status" value="1"/>
</dbReference>
<dbReference type="PANTHER" id="PTHR32294:SF0">
    <property type="entry name" value="DNA POLYMERASE III SUBUNIT ALPHA"/>
    <property type="match status" value="1"/>
</dbReference>
<dbReference type="CDD" id="cd04485">
    <property type="entry name" value="DnaE_OBF"/>
    <property type="match status" value="1"/>
</dbReference>
<evidence type="ECO:0000313" key="12">
    <source>
        <dbReference type="Proteomes" id="UP001156682"/>
    </source>
</evidence>
<comment type="subcellular location">
    <subcellularLocation>
        <location evidence="1">Cytoplasm</location>
    </subcellularLocation>
</comment>
<keyword evidence="4" id="KW-0963">Cytoplasm</keyword>
<protein>
    <recommendedName>
        <fullName evidence="3">DNA polymerase III subunit alpha</fullName>
        <ecNumber evidence="2">2.7.7.7</ecNumber>
    </recommendedName>
</protein>
<dbReference type="EMBL" id="BSOR01000016">
    <property type="protein sequence ID" value="GLR63721.1"/>
    <property type="molecule type" value="Genomic_DNA"/>
</dbReference>
<dbReference type="InterPro" id="IPR049821">
    <property type="entry name" value="PolIIIA_DnaE1_PHP"/>
</dbReference>
<evidence type="ECO:0000256" key="4">
    <source>
        <dbReference type="ARBA" id="ARBA00022490"/>
    </source>
</evidence>
<dbReference type="CDD" id="cd07433">
    <property type="entry name" value="PHP_PolIIIA_DnaE1"/>
    <property type="match status" value="1"/>
</dbReference>
<dbReference type="InterPro" id="IPR004013">
    <property type="entry name" value="PHP_dom"/>
</dbReference>
<evidence type="ECO:0000256" key="8">
    <source>
        <dbReference type="ARBA" id="ARBA00022932"/>
    </source>
</evidence>
<dbReference type="Pfam" id="PF20914">
    <property type="entry name" value="DNA_pol_IIIA_C"/>
    <property type="match status" value="1"/>
</dbReference>
<keyword evidence="5" id="KW-0808">Transferase</keyword>
<dbReference type="InterPro" id="IPR003141">
    <property type="entry name" value="Pol/His_phosphatase_N"/>
</dbReference>
<dbReference type="NCBIfam" id="TIGR00594">
    <property type="entry name" value="polc"/>
    <property type="match status" value="1"/>
</dbReference>
<dbReference type="Pfam" id="PF02811">
    <property type="entry name" value="PHP"/>
    <property type="match status" value="1"/>
</dbReference>
<dbReference type="Pfam" id="PF14579">
    <property type="entry name" value="HHH_6"/>
    <property type="match status" value="1"/>
</dbReference>
<dbReference type="Proteomes" id="UP001156682">
    <property type="component" value="Unassembled WGS sequence"/>
</dbReference>
<dbReference type="GO" id="GO:0003887">
    <property type="term" value="F:DNA-directed DNA polymerase activity"/>
    <property type="evidence" value="ECO:0007669"/>
    <property type="project" value="UniProtKB-KW"/>
</dbReference>
<evidence type="ECO:0000256" key="9">
    <source>
        <dbReference type="ARBA" id="ARBA00049244"/>
    </source>
</evidence>
<dbReference type="Gene3D" id="2.40.50.140">
    <property type="entry name" value="Nucleic acid-binding proteins"/>
    <property type="match status" value="1"/>
</dbReference>
<dbReference type="InterPro" id="IPR004365">
    <property type="entry name" value="NA-bd_OB_tRNA"/>
</dbReference>
<keyword evidence="8 11" id="KW-0239">DNA-directed DNA polymerase</keyword>
<dbReference type="InterPro" id="IPR040982">
    <property type="entry name" value="DNA_pol3_finger"/>
</dbReference>
<dbReference type="NCBIfam" id="NF004226">
    <property type="entry name" value="PRK05673.1"/>
    <property type="match status" value="1"/>
</dbReference>
<dbReference type="SMART" id="SM00481">
    <property type="entry name" value="POLIIIAc"/>
    <property type="match status" value="1"/>
</dbReference>
<dbReference type="Pfam" id="PF17657">
    <property type="entry name" value="DNA_pol3_finger"/>
    <property type="match status" value="1"/>
</dbReference>
<gene>
    <name evidence="11" type="primary">dnaE</name>
    <name evidence="11" type="ORF">GCM10007878_11560</name>
</gene>
<dbReference type="PANTHER" id="PTHR32294">
    <property type="entry name" value="DNA POLYMERASE III SUBUNIT ALPHA"/>
    <property type="match status" value="1"/>
</dbReference>
<dbReference type="InterPro" id="IPR016195">
    <property type="entry name" value="Pol/histidinol_Pase-like"/>
</dbReference>
<dbReference type="RefSeq" id="WP_027850033.1">
    <property type="nucleotide sequence ID" value="NZ_BSOR01000016.1"/>
</dbReference>
<keyword evidence="7" id="KW-0235">DNA replication</keyword>
<dbReference type="SUPFAM" id="SSF160975">
    <property type="entry name" value="AF1531-like"/>
    <property type="match status" value="1"/>
</dbReference>
<dbReference type="EC" id="2.7.7.7" evidence="2"/>
<keyword evidence="6" id="KW-0548">Nucleotidyltransferase</keyword>
<dbReference type="Gene3D" id="1.10.150.870">
    <property type="match status" value="1"/>
</dbReference>
<evidence type="ECO:0000256" key="5">
    <source>
        <dbReference type="ARBA" id="ARBA00022679"/>
    </source>
</evidence>
<reference evidence="12" key="1">
    <citation type="journal article" date="2019" name="Int. J. Syst. Evol. Microbiol.">
        <title>The Global Catalogue of Microorganisms (GCM) 10K type strain sequencing project: providing services to taxonomists for standard genome sequencing and annotation.</title>
        <authorList>
            <consortium name="The Broad Institute Genomics Platform"/>
            <consortium name="The Broad Institute Genome Sequencing Center for Infectious Disease"/>
            <person name="Wu L."/>
            <person name="Ma J."/>
        </authorList>
    </citation>
    <scope>NUCLEOTIDE SEQUENCE [LARGE SCALE GENOMIC DNA]</scope>
    <source>
        <strain evidence="12">NBRC 100033</strain>
    </source>
</reference>
<feature type="domain" description="Polymerase/histidinol phosphatase N-terminal" evidence="10">
    <location>
        <begin position="6"/>
        <end position="73"/>
    </location>
</feature>
<dbReference type="InterPro" id="IPR029460">
    <property type="entry name" value="DNAPol_HHH"/>
</dbReference>
<sequence length="1188" mass="132946">MSTPFVHLRLHTEFSLDDGLVRLKPLVKRAVELGYPALPLTDESNLFALVKFYKATQSAGIKPLIGSDFWLEPTDEKSPPARITLLAMDNTGYLNLTELISRAWLEGQQLGKAYLKFEWLAAQPEGLLALSGAKEGPIGQLLLAGHLNEAAELTQKWMQTLPNAFYLEVQRTARVGDEECLHASVKLAQQLNCPLVATNDVRFMERKDYWAHETRVCIGESRTLDDPRRKTPYSEEQYLKSPEEMQSLFSDLPSALTNSVEIAKRCNVEVRLGEYFLPKLPIEPGMTEDDYFRKKSHEGLTKRLEHLHQPRPENFAEIEKEYRDRLDFELDTIVQMGFPSYFLIVADFINQAIQDQVPVGPGRGSGAGSLVAYALNITDLDPLEYSLLFERFLNPERVSMPDFDIDFCMEGREKVINYVTQTYGREAVSQIVTFGTMAAKGVVRDVARAQGKPYAVGDRLSKAIPFDVGMTLAKAAEDVEELKSLETAYQAKLQGELSEQMLESLDQEGYEVWAMARELEGVARNTGKHAGGVVIAPSKLTDFAPVMADEEGKGWVVQFDKDDIEEAGLVKFDFLGLRTLTIIDRALKDINKNLQPTDENFLKITAIPLDDKKTFDLLKKAETTAVFQLESRGMKELIKKLKPDSLEDMIALVALFRPGPLQSGMVDDFIQRKHGLSPISYPHPDYNHESLKPVLEPTYGIILYQEQVMQIAQVMAGFTLGGADMLRRAMGKKKPEEMARMRQLFMEGSEKNGIDPTEAGQIFDLVEKFAGYGFNKSHSAAYGLVSYQTAWLKTHHPASFMAAVMSTEMNNTEKVVMLVEESRAMKLTITPPDVNLGSWYFTVNAAGEIVYGLGAIKGVGESPVEAIIEARNQGGPFSDLFDFCSRVDMKRLNKRAIDALIRSGALDQLATSRNLLLAALEDALKTADQANRNLSLGMDDLFGGLSSQDTSQTTDPYAAYLGTPQWTDKQRLAGEKDTLGLYLTGHPIDEYENELKRFVSKKIANLQPSRDSQRIAGLVMAFRTMKSKRGDTLAFMTLDDRSGRIEVSVMGEDYERFKSQLTKDALLILEGEVREDSFTGGLAMRCKDLTPIAEARSKFARALEIRFNEPTFDKEILKQLTLCLAKYKQDSGLALQLNYTCQLGKATLLPSDQWQVEPSDALLEDLNQLLGKESVRLVYLNEGEARKN</sequence>
<comment type="catalytic activity">
    <reaction evidence="9">
        <text>DNA(n) + a 2'-deoxyribonucleoside 5'-triphosphate = DNA(n+1) + diphosphate</text>
        <dbReference type="Rhea" id="RHEA:22508"/>
        <dbReference type="Rhea" id="RHEA-COMP:17339"/>
        <dbReference type="Rhea" id="RHEA-COMP:17340"/>
        <dbReference type="ChEBI" id="CHEBI:33019"/>
        <dbReference type="ChEBI" id="CHEBI:61560"/>
        <dbReference type="ChEBI" id="CHEBI:173112"/>
        <dbReference type="EC" id="2.7.7.7"/>
    </reaction>
</comment>
<dbReference type="Pfam" id="PF01336">
    <property type="entry name" value="tRNA_anti-codon"/>
    <property type="match status" value="1"/>
</dbReference>
<dbReference type="SUPFAM" id="SSF50249">
    <property type="entry name" value="Nucleic acid-binding proteins"/>
    <property type="match status" value="1"/>
</dbReference>
<evidence type="ECO:0000256" key="3">
    <source>
        <dbReference type="ARBA" id="ARBA00019114"/>
    </source>
</evidence>
<comment type="caution">
    <text evidence="11">The sequence shown here is derived from an EMBL/GenBank/DDBJ whole genome shotgun (WGS) entry which is preliminary data.</text>
</comment>
<evidence type="ECO:0000313" key="11">
    <source>
        <dbReference type="EMBL" id="GLR63721.1"/>
    </source>
</evidence>
<dbReference type="Gene3D" id="3.20.20.140">
    <property type="entry name" value="Metal-dependent hydrolases"/>
    <property type="match status" value="1"/>
</dbReference>
<dbReference type="InterPro" id="IPR011708">
    <property type="entry name" value="DNA_pol3_alpha_NTPase_dom"/>
</dbReference>
<evidence type="ECO:0000256" key="6">
    <source>
        <dbReference type="ARBA" id="ARBA00022695"/>
    </source>
</evidence>
<dbReference type="InterPro" id="IPR012340">
    <property type="entry name" value="NA-bd_OB-fold"/>
</dbReference>
<dbReference type="InterPro" id="IPR041931">
    <property type="entry name" value="DNA_pol3_alpha_thumb_dom"/>
</dbReference>
<dbReference type="InterPro" id="IPR048472">
    <property type="entry name" value="DNA_pol_IIIA_C"/>
</dbReference>
<organism evidence="11 12">
    <name type="scientific">Marinospirillum insulare</name>
    <dbReference type="NCBI Taxonomy" id="217169"/>
    <lineage>
        <taxon>Bacteria</taxon>
        <taxon>Pseudomonadati</taxon>
        <taxon>Pseudomonadota</taxon>
        <taxon>Gammaproteobacteria</taxon>
        <taxon>Oceanospirillales</taxon>
        <taxon>Oceanospirillaceae</taxon>
        <taxon>Marinospirillum</taxon>
    </lineage>
</organism>
<keyword evidence="12" id="KW-1185">Reference proteome</keyword>
<evidence type="ECO:0000259" key="10">
    <source>
        <dbReference type="SMART" id="SM00481"/>
    </source>
</evidence>
<proteinExistence type="predicted"/>
<accession>A0ABQ5ZYI5</accession>
<dbReference type="Gene3D" id="1.10.10.1600">
    <property type="entry name" value="Bacterial DNA polymerase III alpha subunit, thumb domain"/>
    <property type="match status" value="1"/>
</dbReference>
<name>A0ABQ5ZYI5_9GAMM</name>
<evidence type="ECO:0000256" key="1">
    <source>
        <dbReference type="ARBA" id="ARBA00004496"/>
    </source>
</evidence>
<dbReference type="SUPFAM" id="SSF89550">
    <property type="entry name" value="PHP domain-like"/>
    <property type="match status" value="1"/>
</dbReference>
<evidence type="ECO:0000256" key="7">
    <source>
        <dbReference type="ARBA" id="ARBA00022705"/>
    </source>
</evidence>
<dbReference type="InterPro" id="IPR004805">
    <property type="entry name" value="DnaE2/DnaE/PolC"/>
</dbReference>
<evidence type="ECO:0000256" key="2">
    <source>
        <dbReference type="ARBA" id="ARBA00012417"/>
    </source>
</evidence>